<dbReference type="RefSeq" id="WP_367887799.1">
    <property type="nucleotide sequence ID" value="NZ_CP130612.1"/>
</dbReference>
<dbReference type="AlphaFoldDB" id="A0AA49K0L4"/>
<reference evidence="3" key="1">
    <citation type="submission" date="2023-07" db="EMBL/GenBank/DDBJ databases">
        <authorList>
            <person name="Haufschild T."/>
            <person name="Kallscheuer N."/>
            <person name="Hammer J."/>
            <person name="Kohn T."/>
            <person name="Kabuu M."/>
            <person name="Jogler M."/>
            <person name="Wohfarth N."/>
            <person name="Heuer A."/>
            <person name="Rohde M."/>
            <person name="van Teeseling M.C.F."/>
            <person name="Jogler C."/>
        </authorList>
    </citation>
    <scope>NUCLEOTIDE SEQUENCE</scope>
    <source>
        <strain evidence="2">Strain 138</strain>
        <strain evidence="3">Strain 318</strain>
    </source>
</reference>
<keyword evidence="4" id="KW-1185">Reference proteome</keyword>
<evidence type="ECO:0000256" key="1">
    <source>
        <dbReference type="SAM" id="Phobius"/>
    </source>
</evidence>
<dbReference type="Proteomes" id="UP001229955">
    <property type="component" value="Chromosome"/>
</dbReference>
<keyword evidence="1" id="KW-1133">Transmembrane helix</keyword>
<feature type="transmembrane region" description="Helical" evidence="1">
    <location>
        <begin position="6"/>
        <end position="27"/>
    </location>
</feature>
<name>A0AA49K0L4_9BACT</name>
<gene>
    <name evidence="2" type="ORF">Strain138_001398</name>
    <name evidence="3" type="ORF">Strain318_001398</name>
</gene>
<evidence type="ECO:0000313" key="4">
    <source>
        <dbReference type="Proteomes" id="UP001229955"/>
    </source>
</evidence>
<dbReference type="KEGG" id="pspc:Strain318_001398"/>
<accession>A0AA49JUF8</accession>
<keyword evidence="1" id="KW-0472">Membrane</keyword>
<dbReference type="EMBL" id="CP130613">
    <property type="protein sequence ID" value="WKW15033.1"/>
    <property type="molecule type" value="Genomic_DNA"/>
</dbReference>
<evidence type="ECO:0000313" key="2">
    <source>
        <dbReference type="EMBL" id="WKW12124.1"/>
    </source>
</evidence>
<accession>A0AA49K0L4</accession>
<sequence length="116" mass="13476">MQARRGASTLGCLFSIFLVIAIAYFGINAGRPFWHNYKFQDRMTQEARFAANRSNETIKARLRTYADSLGLPETAQKVHVRRRAGTIEIWADYYVNIEFPLFVREQHFQPRAVGTY</sequence>
<proteinExistence type="predicted"/>
<evidence type="ECO:0008006" key="5">
    <source>
        <dbReference type="Google" id="ProtNLM"/>
    </source>
</evidence>
<protein>
    <recommendedName>
        <fullName evidence="5">DUF4845 domain-containing protein</fullName>
    </recommendedName>
</protein>
<evidence type="ECO:0000313" key="3">
    <source>
        <dbReference type="EMBL" id="WKW15033.1"/>
    </source>
</evidence>
<keyword evidence="1" id="KW-0812">Transmembrane</keyword>
<organism evidence="3 4">
    <name type="scientific">Pseudogemmatithrix spongiicola</name>
    <dbReference type="NCBI Taxonomy" id="3062599"/>
    <lineage>
        <taxon>Bacteria</taxon>
        <taxon>Pseudomonadati</taxon>
        <taxon>Gemmatimonadota</taxon>
        <taxon>Gemmatimonadia</taxon>
        <taxon>Gemmatimonadales</taxon>
        <taxon>Gemmatimonadaceae</taxon>
        <taxon>Pseudogemmatithrix</taxon>
    </lineage>
</organism>
<dbReference type="EMBL" id="CP130612">
    <property type="protein sequence ID" value="WKW12124.1"/>
    <property type="molecule type" value="Genomic_DNA"/>
</dbReference>